<evidence type="ECO:0000313" key="3">
    <source>
        <dbReference type="Proteomes" id="UP001140011"/>
    </source>
</evidence>
<protein>
    <submittedName>
        <fullName evidence="2">Uncharacterized protein</fullName>
    </submittedName>
</protein>
<dbReference type="CDD" id="cd01846">
    <property type="entry name" value="fatty_acyltransferase_like"/>
    <property type="match status" value="1"/>
</dbReference>
<comment type="caution">
    <text evidence="2">The sequence shown here is derived from an EMBL/GenBank/DDBJ whole genome shotgun (WGS) entry which is preliminary data.</text>
</comment>
<name>A0A9W8GUR6_9FUNG</name>
<dbReference type="OrthoDB" id="1600564at2759"/>
<dbReference type="InterPro" id="IPR001087">
    <property type="entry name" value="GDSL"/>
</dbReference>
<dbReference type="Proteomes" id="UP001140011">
    <property type="component" value="Unassembled WGS sequence"/>
</dbReference>
<keyword evidence="3" id="KW-1185">Reference proteome</keyword>
<dbReference type="EMBL" id="JANBUH010000588">
    <property type="protein sequence ID" value="KAJ2750298.1"/>
    <property type="molecule type" value="Genomic_DNA"/>
</dbReference>
<dbReference type="AlphaFoldDB" id="A0A9W8GUR6"/>
<dbReference type="SUPFAM" id="SSF52266">
    <property type="entry name" value="SGNH hydrolase"/>
    <property type="match status" value="1"/>
</dbReference>
<keyword evidence="1" id="KW-0378">Hydrolase</keyword>
<dbReference type="Gene3D" id="3.40.50.1110">
    <property type="entry name" value="SGNH hydrolase"/>
    <property type="match status" value="1"/>
</dbReference>
<dbReference type="GO" id="GO:0016788">
    <property type="term" value="F:hydrolase activity, acting on ester bonds"/>
    <property type="evidence" value="ECO:0007669"/>
    <property type="project" value="InterPro"/>
</dbReference>
<dbReference type="PANTHER" id="PTHR45648">
    <property type="entry name" value="GDSL LIPASE/ACYLHYDROLASE FAMILY PROTEIN (AFU_ORTHOLOGUE AFUA_4G14700)"/>
    <property type="match status" value="1"/>
</dbReference>
<organism evidence="2 3">
    <name type="scientific">Coemansia pectinata</name>
    <dbReference type="NCBI Taxonomy" id="1052879"/>
    <lineage>
        <taxon>Eukaryota</taxon>
        <taxon>Fungi</taxon>
        <taxon>Fungi incertae sedis</taxon>
        <taxon>Zoopagomycota</taxon>
        <taxon>Kickxellomycotina</taxon>
        <taxon>Kickxellomycetes</taxon>
        <taxon>Kickxellales</taxon>
        <taxon>Kickxellaceae</taxon>
        <taxon>Coemansia</taxon>
    </lineage>
</organism>
<accession>A0A9W8GUR6</accession>
<dbReference type="Pfam" id="PF00657">
    <property type="entry name" value="Lipase_GDSL"/>
    <property type="match status" value="1"/>
</dbReference>
<gene>
    <name evidence="2" type="ORF">GGI19_005187</name>
</gene>
<evidence type="ECO:0000256" key="1">
    <source>
        <dbReference type="ARBA" id="ARBA00022801"/>
    </source>
</evidence>
<evidence type="ECO:0000313" key="2">
    <source>
        <dbReference type="EMBL" id="KAJ2750298.1"/>
    </source>
</evidence>
<dbReference type="PANTHER" id="PTHR45648:SF22">
    <property type="entry name" value="GDSL LIPASE_ACYLHYDROLASE FAMILY PROTEIN (AFU_ORTHOLOGUE AFUA_4G14700)"/>
    <property type="match status" value="1"/>
</dbReference>
<dbReference type="InterPro" id="IPR051058">
    <property type="entry name" value="GDSL_Est/Lipase"/>
</dbReference>
<sequence length="297" mass="32701">MLLNRYDRLVFLGDSNADNGNVFAMTGQTRPMPEHVYMDGRYSNGKMWVDHLNDFATTSETIMLAYGCATIDNDIVAGTVPMPDGMRKEVPSLTEQVTRLHTQAGKLRSNDLVFVFVGSNDLNSLIDTGPTYITKQTFTPEMLATRLRKAVQELCLIGGARNVIVMNVRPREDYPSVLALNNPEAILLTRQVTAALNVAIGKEIAELQRELGGEYMVDIFDTYSFQKRITQDPAAVGIDPDVQTPCYNVVAVQGKRATDLVNPDSSLFLDGAHMAKRAHALLAAEVVKHIALSLATR</sequence>
<dbReference type="InterPro" id="IPR036514">
    <property type="entry name" value="SGNH_hydro_sf"/>
</dbReference>
<proteinExistence type="predicted"/>
<reference evidence="2" key="1">
    <citation type="submission" date="2022-07" db="EMBL/GenBank/DDBJ databases">
        <title>Phylogenomic reconstructions and comparative analyses of Kickxellomycotina fungi.</title>
        <authorList>
            <person name="Reynolds N.K."/>
            <person name="Stajich J.E."/>
            <person name="Barry K."/>
            <person name="Grigoriev I.V."/>
            <person name="Crous P."/>
            <person name="Smith M.E."/>
        </authorList>
    </citation>
    <scope>NUCLEOTIDE SEQUENCE</scope>
    <source>
        <strain evidence="2">BCRC 34297</strain>
    </source>
</reference>